<dbReference type="RefSeq" id="WP_071537668.1">
    <property type="nucleotide sequence ID" value="NZ_CAADQQ010000833.1"/>
</dbReference>
<evidence type="ECO:0000256" key="2">
    <source>
        <dbReference type="SAM" id="MobiDB-lite"/>
    </source>
</evidence>
<dbReference type="SUPFAM" id="SSF53955">
    <property type="entry name" value="Lysozyme-like"/>
    <property type="match status" value="1"/>
</dbReference>
<feature type="compositionally biased region" description="Polar residues" evidence="2">
    <location>
        <begin position="845"/>
        <end position="865"/>
    </location>
</feature>
<dbReference type="PANTHER" id="PTHR37423">
    <property type="entry name" value="SOLUBLE LYTIC MUREIN TRANSGLYCOSYLASE-RELATED"/>
    <property type="match status" value="1"/>
</dbReference>
<evidence type="ECO:0000313" key="5">
    <source>
        <dbReference type="Proteomes" id="UP000194857"/>
    </source>
</evidence>
<dbReference type="Proteomes" id="UP000194857">
    <property type="component" value="Unassembled WGS sequence"/>
</dbReference>
<protein>
    <recommendedName>
        <fullName evidence="3">Transglycosylase SLT domain-containing protein</fullName>
    </recommendedName>
</protein>
<dbReference type="CDD" id="cd00254">
    <property type="entry name" value="LT-like"/>
    <property type="match status" value="1"/>
</dbReference>
<comment type="caution">
    <text evidence="4">The sequence shown here is derived from an EMBL/GenBank/DDBJ whole genome shotgun (WGS) entry which is preliminary data.</text>
</comment>
<evidence type="ECO:0000313" key="4">
    <source>
        <dbReference type="EMBL" id="OTI63819.1"/>
    </source>
</evidence>
<comment type="similarity">
    <text evidence="1">Belongs to the transglycosylase Slt family.</text>
</comment>
<dbReference type="Pfam" id="PF01464">
    <property type="entry name" value="SLT"/>
    <property type="match status" value="1"/>
</dbReference>
<feature type="domain" description="Transglycosylase SLT" evidence="3">
    <location>
        <begin position="8"/>
        <end position="110"/>
    </location>
</feature>
<organism evidence="4 5">
    <name type="scientific">Pseudomonas aeruginosa</name>
    <dbReference type="NCBI Taxonomy" id="287"/>
    <lineage>
        <taxon>Bacteria</taxon>
        <taxon>Pseudomonadati</taxon>
        <taxon>Pseudomonadota</taxon>
        <taxon>Gammaproteobacteria</taxon>
        <taxon>Pseudomonadales</taxon>
        <taxon>Pseudomonadaceae</taxon>
        <taxon>Pseudomonas</taxon>
    </lineage>
</organism>
<evidence type="ECO:0000259" key="3">
    <source>
        <dbReference type="Pfam" id="PF01464"/>
    </source>
</evidence>
<accession>A0A241XSJ0</accession>
<name>A0A241XSJ0_PSEAI</name>
<dbReference type="EMBL" id="NFFZ01000003">
    <property type="protein sequence ID" value="OTI63819.1"/>
    <property type="molecule type" value="Genomic_DNA"/>
</dbReference>
<dbReference type="InterPro" id="IPR008258">
    <property type="entry name" value="Transglycosylase_SLT_dom_1"/>
</dbReference>
<gene>
    <name evidence="4" type="ORF">CAZ10_06240</name>
</gene>
<dbReference type="AlphaFoldDB" id="A0A241XSJ0"/>
<dbReference type="PANTHER" id="PTHR37423:SF2">
    <property type="entry name" value="MEMBRANE-BOUND LYTIC MUREIN TRANSGLYCOSYLASE C"/>
    <property type="match status" value="1"/>
</dbReference>
<dbReference type="Gene3D" id="1.10.530.10">
    <property type="match status" value="1"/>
</dbReference>
<dbReference type="InterPro" id="IPR023346">
    <property type="entry name" value="Lysozyme-like_dom_sf"/>
</dbReference>
<proteinExistence type="inferred from homology"/>
<feature type="region of interest" description="Disordered" evidence="2">
    <location>
        <begin position="844"/>
        <end position="865"/>
    </location>
</feature>
<evidence type="ECO:0000256" key="1">
    <source>
        <dbReference type="ARBA" id="ARBA00007734"/>
    </source>
</evidence>
<sequence length="865" mass="90003">MANYDAWIEEASRAHNVDPGLVRLLIGQESRGDPNAVSPKGARGLGQLMPATAAELGVDPTDPRQNIFGTARYLSQQLDRFGSVPLALAAYNAGPGTVERVGGIPNYPETQNYVKDIMAKYQGAQPAYEPSSASVSEALARLNGAPEAGPSGEGYQPSSQAVADALSMLSAPVDEKVSEPVAQTLPEKGLGDRLKDLNTAINAPAVGFFRGVREIADAPSEWLAKGSEAAGITDALKSLGIDMLTGDEQLAANKARRAGYANESGSELAGRVLGNIAGVMVPMAGAESALAGGGNALLGALSNSPRAASALKGVGNFLSGQGGALSKAAYGAAQGAGSAALMSGASDSPLENQVGAGAAIGAVAGPIVSALANPVSRLVSRARGAVTPNSAIQNNADEVMERVRVTLEGGGTDLSQIPQGILRGVRTQVEDALRAGRQIDPAALARQAEFEALGIQPTLGQLTRDAGQFTAERNMRGIAGAGEPLAQRFAEQNNQLMQVLGRMGGADAVEADAAGNALVNRLQALDMPRREAVNQAYQSARDSAGRYANIDVPTFSQAANQALDENMLGRWLPGQVRDMLNDISSGRIPLNVNTAVQVDSVMSEAQRAATRAGDTAAARAVGVVRDALQAAPVEEGAGAAARAQFDAARGLARARFAEIEGIPALRAALDDARPDTFVKNYILNGDPRGVTALGRYIAEDPAAMQTARSQIAAHLQEKAFGRNTAGDATFRQDAYNKALQQIGTNKLSAFFSPEEVQQLRLVGRVGANINAQPVGSAVNNSNTAAAAMNLLSEMGGFSSYPGINVVRESFRTFSNERAARNALLPRLERVQTDPADANALIRLLTSGTNSRITSEQPPRQRQQQK</sequence>
<reference evidence="4 5" key="1">
    <citation type="submission" date="2017-05" db="EMBL/GenBank/DDBJ databases">
        <authorList>
            <person name="Song R."/>
            <person name="Chenine A.L."/>
            <person name="Ruprecht R.M."/>
        </authorList>
    </citation>
    <scope>NUCLEOTIDE SEQUENCE [LARGE SCALE GENOMIC DNA]</scope>
    <source>
        <strain evidence="4 5">S567_C10_BS</strain>
    </source>
</reference>